<reference evidence="1" key="1">
    <citation type="submission" date="2023-04" db="EMBL/GenBank/DDBJ databases">
        <title>Draft Genome sequencing of Naganishia species isolated from polar environments using Oxford Nanopore Technology.</title>
        <authorList>
            <person name="Leo P."/>
            <person name="Venkateswaran K."/>
        </authorList>
    </citation>
    <scope>NUCLEOTIDE SEQUENCE</scope>
    <source>
        <strain evidence="1">MNA-CCFEE 5425</strain>
    </source>
</reference>
<evidence type="ECO:0000313" key="2">
    <source>
        <dbReference type="Proteomes" id="UP001243375"/>
    </source>
</evidence>
<protein>
    <submittedName>
        <fullName evidence="1">Uncharacterized protein</fullName>
    </submittedName>
</protein>
<sequence>MLEPKYPSTISGHIGQATRDDRFTDATGPFHMVLLEECRKLSDLNPARGITAESRDPTYSSFEAFVLAPSTSSFTLYDKQNNHTSNDGKENTLGRLVADRRSDSKPVRTPQSSPLKNQVKSSMESRRTVTLGKQSFDTVRSGRSTGGMSETGSKRDEHTWNQFTRIDGNSAPRPEEQKRSSESEYHSPPSKPPSPPAVTPKTRRQLRKLSVQPISPFHINSHSLDISDRKSPSPDRYNKSRKLGMGGVQISPPASDKTIKSFSALHRASTDASVVGGNSGGSMIPLGKIQETPTKVKRHIQPSTQLSDPALHVPQVPTAVSISLPSHRPHPRIKLVRNRPVSTLSETGIPRVDTRYLDDQDLLLRLEARDPDEVEASGIDQDMATKDVTSGYWDYSIVTGIGGSPAKDLALLLRNASLMKQLADASNGGLQRDAMASLTKPNPSDLLLGKPTDSILFRNTGAPRSASDKSLTSSSTYPDDTDEPSENGRYSGKRRARHARRRGNRPPSMASLAAPLGEEDLEAATVDVPSAEDGDFGNLQDNVQEFEAESHALVETDTERDPVRVPTPEESSFGQVSCLTSPYSFSPID</sequence>
<gene>
    <name evidence="1" type="ORF">QFC22_002438</name>
</gene>
<evidence type="ECO:0000313" key="1">
    <source>
        <dbReference type="EMBL" id="KAJ9121815.1"/>
    </source>
</evidence>
<comment type="caution">
    <text evidence="1">The sequence shown here is derived from an EMBL/GenBank/DDBJ whole genome shotgun (WGS) entry which is preliminary data.</text>
</comment>
<dbReference type="Proteomes" id="UP001243375">
    <property type="component" value="Unassembled WGS sequence"/>
</dbReference>
<proteinExistence type="predicted"/>
<organism evidence="1 2">
    <name type="scientific">Naganishia vaughanmartiniae</name>
    <dbReference type="NCBI Taxonomy" id="1424756"/>
    <lineage>
        <taxon>Eukaryota</taxon>
        <taxon>Fungi</taxon>
        <taxon>Dikarya</taxon>
        <taxon>Basidiomycota</taxon>
        <taxon>Agaricomycotina</taxon>
        <taxon>Tremellomycetes</taxon>
        <taxon>Filobasidiales</taxon>
        <taxon>Filobasidiaceae</taxon>
        <taxon>Naganishia</taxon>
    </lineage>
</organism>
<dbReference type="EMBL" id="JASBWU010000005">
    <property type="protein sequence ID" value="KAJ9121815.1"/>
    <property type="molecule type" value="Genomic_DNA"/>
</dbReference>
<name>A0ACC2XEJ5_9TREE</name>
<accession>A0ACC2XEJ5</accession>
<keyword evidence="2" id="KW-1185">Reference proteome</keyword>